<evidence type="ECO:0000313" key="2">
    <source>
        <dbReference type="EMBL" id="PAP75784.1"/>
    </source>
</evidence>
<feature type="compositionally biased region" description="Low complexity" evidence="1">
    <location>
        <begin position="99"/>
        <end position="115"/>
    </location>
</feature>
<feature type="region of interest" description="Disordered" evidence="1">
    <location>
        <begin position="1"/>
        <end position="22"/>
    </location>
</feature>
<dbReference type="EMBL" id="MQWD01000001">
    <property type="protein sequence ID" value="PAP75784.1"/>
    <property type="molecule type" value="Genomic_DNA"/>
</dbReference>
<protein>
    <recommendedName>
        <fullName evidence="4">Flagellar protein FlgJ N-terminal domain-containing protein</fullName>
    </recommendedName>
</protein>
<dbReference type="Proteomes" id="UP000216339">
    <property type="component" value="Unassembled WGS sequence"/>
</dbReference>
<feature type="region of interest" description="Disordered" evidence="1">
    <location>
        <begin position="99"/>
        <end position="148"/>
    </location>
</feature>
<proteinExistence type="predicted"/>
<name>A0A271IYA9_9BACT</name>
<evidence type="ECO:0008006" key="4">
    <source>
        <dbReference type="Google" id="ProtNLM"/>
    </source>
</evidence>
<organism evidence="2 3">
    <name type="scientific">Rubrivirga marina</name>
    <dbReference type="NCBI Taxonomy" id="1196024"/>
    <lineage>
        <taxon>Bacteria</taxon>
        <taxon>Pseudomonadati</taxon>
        <taxon>Rhodothermota</taxon>
        <taxon>Rhodothermia</taxon>
        <taxon>Rhodothermales</taxon>
        <taxon>Rubricoccaceae</taxon>
        <taxon>Rubrivirga</taxon>
    </lineage>
</organism>
<evidence type="ECO:0000313" key="3">
    <source>
        <dbReference type="Proteomes" id="UP000216339"/>
    </source>
</evidence>
<dbReference type="AlphaFoldDB" id="A0A271IYA9"/>
<dbReference type="RefSeq" id="WP_095509428.1">
    <property type="nucleotide sequence ID" value="NZ_MQWD01000001.1"/>
</dbReference>
<keyword evidence="3" id="KW-1185">Reference proteome</keyword>
<accession>A0A271IYA9</accession>
<comment type="caution">
    <text evidence="2">The sequence shown here is derived from an EMBL/GenBank/DDBJ whole genome shotgun (WGS) entry which is preliminary data.</text>
</comment>
<evidence type="ECO:0000256" key="1">
    <source>
        <dbReference type="SAM" id="MobiDB-lite"/>
    </source>
</evidence>
<sequence>MTPISPATAAGPGPTRAAAPDDPVEAARQFEAVLVRQFVEVMTKDLFQSEEEGMMTGQADLQRDTLTDTLTDHLVDTGTFGIADLLMAQWARAGRLPADPAGLGDAAPEAGGPAARTPRRAMSMDEALRLYPPAQDPPVSIDPLEDSP</sequence>
<gene>
    <name evidence="2" type="ORF">BSZ37_04675</name>
</gene>
<feature type="compositionally biased region" description="Low complexity" evidence="1">
    <location>
        <begin position="1"/>
        <end position="21"/>
    </location>
</feature>
<reference evidence="2 3" key="1">
    <citation type="submission" date="2016-11" db="EMBL/GenBank/DDBJ databases">
        <title>Study of marine rhodopsin-containing bacteria.</title>
        <authorList>
            <person name="Yoshizawa S."/>
            <person name="Kumagai Y."/>
            <person name="Kogure K."/>
        </authorList>
    </citation>
    <scope>NUCLEOTIDE SEQUENCE [LARGE SCALE GENOMIC DNA]</scope>
    <source>
        <strain evidence="2 3">SAORIC-28</strain>
    </source>
</reference>